<sequence>MIKKVTFVTKRYDDRGQIVLPSLAHAKALLSSQEDYGLLLR</sequence>
<protein>
    <submittedName>
        <fullName evidence="1">Uncharacterized protein</fullName>
    </submittedName>
</protein>
<dbReference type="AlphaFoldDB" id="A0A0F8Y4H3"/>
<name>A0A0F8Y4H3_9ZZZZ</name>
<evidence type="ECO:0000313" key="1">
    <source>
        <dbReference type="EMBL" id="KKK49069.1"/>
    </source>
</evidence>
<proteinExistence type="predicted"/>
<comment type="caution">
    <text evidence="1">The sequence shown here is derived from an EMBL/GenBank/DDBJ whole genome shotgun (WGS) entry which is preliminary data.</text>
</comment>
<accession>A0A0F8Y4H3</accession>
<reference evidence="1" key="1">
    <citation type="journal article" date="2015" name="Nature">
        <title>Complex archaea that bridge the gap between prokaryotes and eukaryotes.</title>
        <authorList>
            <person name="Spang A."/>
            <person name="Saw J.H."/>
            <person name="Jorgensen S.L."/>
            <person name="Zaremba-Niedzwiedzka K."/>
            <person name="Martijn J."/>
            <person name="Lind A.E."/>
            <person name="van Eijk R."/>
            <person name="Schleper C."/>
            <person name="Guy L."/>
            <person name="Ettema T.J."/>
        </authorList>
    </citation>
    <scope>NUCLEOTIDE SEQUENCE</scope>
</reference>
<organism evidence="1">
    <name type="scientific">marine sediment metagenome</name>
    <dbReference type="NCBI Taxonomy" id="412755"/>
    <lineage>
        <taxon>unclassified sequences</taxon>
        <taxon>metagenomes</taxon>
        <taxon>ecological metagenomes</taxon>
    </lineage>
</organism>
<dbReference type="EMBL" id="LAZR01068745">
    <property type="protein sequence ID" value="KKK49069.1"/>
    <property type="molecule type" value="Genomic_DNA"/>
</dbReference>
<gene>
    <name evidence="1" type="ORF">LCGC14_3138800</name>
</gene>